<name>A0A8E2ELZ6_9PEZI</name>
<dbReference type="PANTHER" id="PTHR42718:SF36">
    <property type="entry name" value="MULTIDRUG TRANSPORTER, PUTATIVE (AFU_ORTHOLOGUE AFUA_4G13820)-RELATED"/>
    <property type="match status" value="1"/>
</dbReference>
<proteinExistence type="predicted"/>
<dbReference type="InterPro" id="IPR036259">
    <property type="entry name" value="MFS_trans_sf"/>
</dbReference>
<keyword evidence="4 5" id="KW-0472">Membrane</keyword>
<evidence type="ECO:0000256" key="1">
    <source>
        <dbReference type="ARBA" id="ARBA00004141"/>
    </source>
</evidence>
<sequence>MATLRLTVQSTDRELAPPSIQCPEFDMEDPQSSQARVHELGRRRPEKFQSAWEEIGFCYSVVMSQLLTEYFVSGFNVILPTIVKDLHIPPATSTWPANACSLVVAAFLLPSGRVADMYGGYVVYIAGVLWLTIWSVIAGFSQNELMMDFCRALQGLGPAAYLPSGMMLLGTVYRPGPRKNLVFSMYGASAPLGFFMGIFFAGITAEYATWRVYFWIGAGLSASTAIVAYFSIPSDLQERKNLGVKMDWPGTALISSGLILVVFAITDSSHAPMGWKTPYIYSLLILGVLHLALATYVEGWVAEAPLLPPDMFAVKYMKSLIAAMFFSFGSLGVFILYSTYYMSDIMGGTPMQLVAWFTPMALGGCIISTVGGFVLHRIPGTGIIILAGIGWVISPLLFALAPIGANYWKFTFFSMICATIGIDCSFNVVSVFMTTSMPAKRQGLAGALVNSVLQLGIAFFLGLADIVGTATRGKGLRESYKAVFWYEVAIAVVALVISVGFVKINKAQSDLTADEKAAFRLDEGGAAERKTSTVVSELSSTAVSEQSTVAESVKTAIQDDRSTIESERPEKKQGT</sequence>
<gene>
    <name evidence="7" type="ORF">K432DRAFT_376779</name>
</gene>
<evidence type="ECO:0000313" key="8">
    <source>
        <dbReference type="Proteomes" id="UP000250266"/>
    </source>
</evidence>
<feature type="transmembrane region" description="Helical" evidence="5">
    <location>
        <begin position="244"/>
        <end position="266"/>
    </location>
</feature>
<dbReference type="AlphaFoldDB" id="A0A8E2ELZ6"/>
<accession>A0A8E2ELZ6</accession>
<feature type="transmembrane region" description="Helical" evidence="5">
    <location>
        <begin position="51"/>
        <end position="72"/>
    </location>
</feature>
<dbReference type="Gene3D" id="1.20.1720.10">
    <property type="entry name" value="Multidrug resistance protein D"/>
    <property type="match status" value="1"/>
</dbReference>
<feature type="transmembrane region" description="Helical" evidence="5">
    <location>
        <begin position="92"/>
        <end position="109"/>
    </location>
</feature>
<feature type="transmembrane region" description="Helical" evidence="5">
    <location>
        <begin position="382"/>
        <end position="404"/>
    </location>
</feature>
<evidence type="ECO:0000256" key="5">
    <source>
        <dbReference type="SAM" id="Phobius"/>
    </source>
</evidence>
<dbReference type="Pfam" id="PF07690">
    <property type="entry name" value="MFS_1"/>
    <property type="match status" value="1"/>
</dbReference>
<evidence type="ECO:0000259" key="6">
    <source>
        <dbReference type="PROSITE" id="PS50850"/>
    </source>
</evidence>
<dbReference type="Gene3D" id="1.20.1250.20">
    <property type="entry name" value="MFS general substrate transporter like domains"/>
    <property type="match status" value="1"/>
</dbReference>
<keyword evidence="3 5" id="KW-1133">Transmembrane helix</keyword>
<protein>
    <submittedName>
        <fullName evidence="7">Putative MFS multidrug transporter</fullName>
    </submittedName>
</protein>
<feature type="transmembrane region" description="Helical" evidence="5">
    <location>
        <begin position="483"/>
        <end position="502"/>
    </location>
</feature>
<dbReference type="InterPro" id="IPR011701">
    <property type="entry name" value="MFS"/>
</dbReference>
<feature type="domain" description="Major facilitator superfamily (MFS) profile" evidence="6">
    <location>
        <begin position="57"/>
        <end position="506"/>
    </location>
</feature>
<dbReference type="PROSITE" id="PS50850">
    <property type="entry name" value="MFS"/>
    <property type="match status" value="1"/>
</dbReference>
<dbReference type="OrthoDB" id="2130629at2759"/>
<evidence type="ECO:0000256" key="3">
    <source>
        <dbReference type="ARBA" id="ARBA00022989"/>
    </source>
</evidence>
<feature type="transmembrane region" description="Helical" evidence="5">
    <location>
        <begin position="121"/>
        <end position="140"/>
    </location>
</feature>
<organism evidence="7 8">
    <name type="scientific">Lepidopterella palustris CBS 459.81</name>
    <dbReference type="NCBI Taxonomy" id="1314670"/>
    <lineage>
        <taxon>Eukaryota</taxon>
        <taxon>Fungi</taxon>
        <taxon>Dikarya</taxon>
        <taxon>Ascomycota</taxon>
        <taxon>Pezizomycotina</taxon>
        <taxon>Dothideomycetes</taxon>
        <taxon>Pleosporomycetidae</taxon>
        <taxon>Mytilinidiales</taxon>
        <taxon>Argynnaceae</taxon>
        <taxon>Lepidopterella</taxon>
    </lineage>
</organism>
<feature type="transmembrane region" description="Helical" evidence="5">
    <location>
        <begin position="180"/>
        <end position="200"/>
    </location>
</feature>
<feature type="transmembrane region" description="Helical" evidence="5">
    <location>
        <begin position="353"/>
        <end position="375"/>
    </location>
</feature>
<evidence type="ECO:0000256" key="2">
    <source>
        <dbReference type="ARBA" id="ARBA00022692"/>
    </source>
</evidence>
<dbReference type="Proteomes" id="UP000250266">
    <property type="component" value="Unassembled WGS sequence"/>
</dbReference>
<keyword evidence="8" id="KW-1185">Reference proteome</keyword>
<comment type="subcellular location">
    <subcellularLocation>
        <location evidence="1">Membrane</location>
        <topology evidence="1">Multi-pass membrane protein</topology>
    </subcellularLocation>
</comment>
<feature type="transmembrane region" description="Helical" evidence="5">
    <location>
        <begin position="320"/>
        <end position="341"/>
    </location>
</feature>
<dbReference type="SUPFAM" id="SSF103473">
    <property type="entry name" value="MFS general substrate transporter"/>
    <property type="match status" value="1"/>
</dbReference>
<feature type="transmembrane region" description="Helical" evidence="5">
    <location>
        <begin position="278"/>
        <end position="299"/>
    </location>
</feature>
<dbReference type="CDD" id="cd17476">
    <property type="entry name" value="MFS_Amf1_MDR_like"/>
    <property type="match status" value="1"/>
</dbReference>
<feature type="transmembrane region" description="Helical" evidence="5">
    <location>
        <begin position="212"/>
        <end position="232"/>
    </location>
</feature>
<reference evidence="7 8" key="1">
    <citation type="journal article" date="2016" name="Nat. Commun.">
        <title>Ectomycorrhizal ecology is imprinted in the genome of the dominant symbiotic fungus Cenococcum geophilum.</title>
        <authorList>
            <consortium name="DOE Joint Genome Institute"/>
            <person name="Peter M."/>
            <person name="Kohler A."/>
            <person name="Ohm R.A."/>
            <person name="Kuo A."/>
            <person name="Krutzmann J."/>
            <person name="Morin E."/>
            <person name="Arend M."/>
            <person name="Barry K.W."/>
            <person name="Binder M."/>
            <person name="Choi C."/>
            <person name="Clum A."/>
            <person name="Copeland A."/>
            <person name="Grisel N."/>
            <person name="Haridas S."/>
            <person name="Kipfer T."/>
            <person name="LaButti K."/>
            <person name="Lindquist E."/>
            <person name="Lipzen A."/>
            <person name="Maire R."/>
            <person name="Meier B."/>
            <person name="Mihaltcheva S."/>
            <person name="Molinier V."/>
            <person name="Murat C."/>
            <person name="Poggeler S."/>
            <person name="Quandt C.A."/>
            <person name="Sperisen C."/>
            <person name="Tritt A."/>
            <person name="Tisserant E."/>
            <person name="Crous P.W."/>
            <person name="Henrissat B."/>
            <person name="Nehls U."/>
            <person name="Egli S."/>
            <person name="Spatafora J.W."/>
            <person name="Grigoriev I.V."/>
            <person name="Martin F.M."/>
        </authorList>
    </citation>
    <scope>NUCLEOTIDE SEQUENCE [LARGE SCALE GENOMIC DNA]</scope>
    <source>
        <strain evidence="7 8">CBS 459.81</strain>
    </source>
</reference>
<evidence type="ECO:0000313" key="7">
    <source>
        <dbReference type="EMBL" id="OCK86467.1"/>
    </source>
</evidence>
<dbReference type="GO" id="GO:0016020">
    <property type="term" value="C:membrane"/>
    <property type="evidence" value="ECO:0007669"/>
    <property type="project" value="UniProtKB-SubCell"/>
</dbReference>
<dbReference type="GO" id="GO:0022857">
    <property type="term" value="F:transmembrane transporter activity"/>
    <property type="evidence" value="ECO:0007669"/>
    <property type="project" value="InterPro"/>
</dbReference>
<dbReference type="PANTHER" id="PTHR42718">
    <property type="entry name" value="MAJOR FACILITATOR SUPERFAMILY MULTIDRUG TRANSPORTER MFSC"/>
    <property type="match status" value="1"/>
</dbReference>
<dbReference type="InterPro" id="IPR020846">
    <property type="entry name" value="MFS_dom"/>
</dbReference>
<dbReference type="EMBL" id="KV744805">
    <property type="protein sequence ID" value="OCK86467.1"/>
    <property type="molecule type" value="Genomic_DNA"/>
</dbReference>
<keyword evidence="2 5" id="KW-0812">Transmembrane</keyword>
<feature type="transmembrane region" description="Helical" evidence="5">
    <location>
        <begin position="152"/>
        <end position="173"/>
    </location>
</feature>
<evidence type="ECO:0000256" key="4">
    <source>
        <dbReference type="ARBA" id="ARBA00023136"/>
    </source>
</evidence>
<feature type="transmembrane region" description="Helical" evidence="5">
    <location>
        <begin position="444"/>
        <end position="463"/>
    </location>
</feature>
<feature type="transmembrane region" description="Helical" evidence="5">
    <location>
        <begin position="410"/>
        <end position="432"/>
    </location>
</feature>